<sequence length="218" mass="23323">MFVPLQGSTNGGAGFLATSLPGSTLDNEAKKAKLDRSISLLASASGMVLPSAQQQILTAVALAGGAPLLHSPAIFNQTIAANNEKLSFVDTSLMAATTSSSVLNGQQISRVVHLRNIPSDMTDLELVHFCMPYGKLVNYLLLKGRNQAFVEYEDEQSAQTLVTVSATCPVAIRDRLRFSTIFCQFSTHQELKTNRRPYITAVGGGANIGDRDDCAEVC</sequence>
<reference evidence="3 4" key="1">
    <citation type="submission" date="2018-11" db="EMBL/GenBank/DDBJ databases">
        <authorList>
            <consortium name="Pathogen Informatics"/>
        </authorList>
    </citation>
    <scope>NUCLEOTIDE SEQUENCE [LARGE SCALE GENOMIC DNA]</scope>
</reference>
<keyword evidence="1" id="KW-0694">RNA-binding</keyword>
<dbReference type="SMART" id="SM00360">
    <property type="entry name" value="RRM"/>
    <property type="match status" value="1"/>
</dbReference>
<dbReference type="AlphaFoldDB" id="A0A3P6QAY4"/>
<dbReference type="InterPro" id="IPR000504">
    <property type="entry name" value="RRM_dom"/>
</dbReference>
<dbReference type="PANTHER" id="PTHR15592">
    <property type="entry name" value="MATRIN 3/NUCLEAR PROTEIN 220-RELATED"/>
    <property type="match status" value="1"/>
</dbReference>
<gene>
    <name evidence="3" type="ORF">GPUH_LOCUS1408</name>
</gene>
<protein>
    <recommendedName>
        <fullName evidence="2">RRM domain-containing protein</fullName>
    </recommendedName>
</protein>
<accession>A0A3P6QAY4</accession>
<evidence type="ECO:0000256" key="1">
    <source>
        <dbReference type="PROSITE-ProRule" id="PRU00176"/>
    </source>
</evidence>
<evidence type="ECO:0000313" key="4">
    <source>
        <dbReference type="Proteomes" id="UP000271098"/>
    </source>
</evidence>
<dbReference type="Pfam" id="PF00076">
    <property type="entry name" value="RRM_1"/>
    <property type="match status" value="1"/>
</dbReference>
<dbReference type="Gene3D" id="3.30.70.330">
    <property type="match status" value="1"/>
</dbReference>
<proteinExistence type="predicted"/>
<evidence type="ECO:0000259" key="2">
    <source>
        <dbReference type="PROSITE" id="PS50102"/>
    </source>
</evidence>
<dbReference type="PROSITE" id="PS50102">
    <property type="entry name" value="RRM"/>
    <property type="match status" value="1"/>
</dbReference>
<evidence type="ECO:0000313" key="3">
    <source>
        <dbReference type="EMBL" id="VDK29984.1"/>
    </source>
</evidence>
<keyword evidence="4" id="KW-1185">Reference proteome</keyword>
<dbReference type="Proteomes" id="UP000271098">
    <property type="component" value="Unassembled WGS sequence"/>
</dbReference>
<dbReference type="InterPro" id="IPR035979">
    <property type="entry name" value="RBD_domain_sf"/>
</dbReference>
<dbReference type="InterPro" id="IPR012677">
    <property type="entry name" value="Nucleotide-bd_a/b_plait_sf"/>
</dbReference>
<name>A0A3P6QAY4_9BILA</name>
<feature type="domain" description="RRM" evidence="2">
    <location>
        <begin position="110"/>
        <end position="198"/>
    </location>
</feature>
<organism evidence="3 4">
    <name type="scientific">Gongylonema pulchrum</name>
    <dbReference type="NCBI Taxonomy" id="637853"/>
    <lineage>
        <taxon>Eukaryota</taxon>
        <taxon>Metazoa</taxon>
        <taxon>Ecdysozoa</taxon>
        <taxon>Nematoda</taxon>
        <taxon>Chromadorea</taxon>
        <taxon>Rhabditida</taxon>
        <taxon>Spirurina</taxon>
        <taxon>Spiruromorpha</taxon>
        <taxon>Spiruroidea</taxon>
        <taxon>Gongylonematidae</taxon>
        <taxon>Gongylonema</taxon>
    </lineage>
</organism>
<dbReference type="SUPFAM" id="SSF54928">
    <property type="entry name" value="RNA-binding domain, RBD"/>
    <property type="match status" value="1"/>
</dbReference>
<dbReference type="GO" id="GO:0003723">
    <property type="term" value="F:RNA binding"/>
    <property type="evidence" value="ECO:0007669"/>
    <property type="project" value="UniProtKB-UniRule"/>
</dbReference>
<dbReference type="EMBL" id="UYRT01001693">
    <property type="protein sequence ID" value="VDK29984.1"/>
    <property type="molecule type" value="Genomic_DNA"/>
</dbReference>
<dbReference type="CDD" id="cd12421">
    <property type="entry name" value="RRM1_PTBP1_hnRNPL_like"/>
    <property type="match status" value="1"/>
</dbReference>
<dbReference type="OrthoDB" id="296632at2759"/>